<sequence>MPYHARPGAETMVKADFSIAKQPTSSLRVSRLHRDRSQPLDKRGDRLLPSGVLYSMPTQLGPEARIIQWSGPWLPGATPGSGTPNLTSAARKVLSGIACTLRNTTAAPQLPRPERQHRPLDHPAVSLALHQSQARLTLSQNCISQSRCWRAKHTTTGADTVSRMHGFARYINNFQSSGDTAQIRVSNRPCKMSQIQSPEGGASFPLALLSPPSRRDDYKRTSRTWLQGSLLHLHHCNGH</sequence>
<name>A0ABQ9HP55_9NEOP</name>
<evidence type="ECO:0000313" key="3">
    <source>
        <dbReference type="Proteomes" id="UP001159363"/>
    </source>
</evidence>
<comment type="caution">
    <text evidence="2">The sequence shown here is derived from an EMBL/GenBank/DDBJ whole genome shotgun (WGS) entry which is preliminary data.</text>
</comment>
<accession>A0ABQ9HP55</accession>
<feature type="region of interest" description="Disordered" evidence="1">
    <location>
        <begin position="24"/>
        <end position="48"/>
    </location>
</feature>
<dbReference type="Proteomes" id="UP001159363">
    <property type="component" value="Chromosome X"/>
</dbReference>
<evidence type="ECO:0000256" key="1">
    <source>
        <dbReference type="SAM" id="MobiDB-lite"/>
    </source>
</evidence>
<evidence type="ECO:0000313" key="2">
    <source>
        <dbReference type="EMBL" id="KAJ8886070.1"/>
    </source>
</evidence>
<proteinExistence type="predicted"/>
<gene>
    <name evidence="2" type="ORF">PR048_012276</name>
</gene>
<keyword evidence="3" id="KW-1185">Reference proteome</keyword>
<reference evidence="2 3" key="1">
    <citation type="submission" date="2023-02" db="EMBL/GenBank/DDBJ databases">
        <title>LHISI_Scaffold_Assembly.</title>
        <authorList>
            <person name="Stuart O.P."/>
            <person name="Cleave R."/>
            <person name="Magrath M.J.L."/>
            <person name="Mikheyev A.S."/>
        </authorList>
    </citation>
    <scope>NUCLEOTIDE SEQUENCE [LARGE SCALE GENOMIC DNA]</scope>
    <source>
        <strain evidence="2">Daus_M_001</strain>
        <tissue evidence="2">Leg muscle</tissue>
    </source>
</reference>
<protein>
    <submittedName>
        <fullName evidence="2">Uncharacterized protein</fullName>
    </submittedName>
</protein>
<organism evidence="2 3">
    <name type="scientific">Dryococelus australis</name>
    <dbReference type="NCBI Taxonomy" id="614101"/>
    <lineage>
        <taxon>Eukaryota</taxon>
        <taxon>Metazoa</taxon>
        <taxon>Ecdysozoa</taxon>
        <taxon>Arthropoda</taxon>
        <taxon>Hexapoda</taxon>
        <taxon>Insecta</taxon>
        <taxon>Pterygota</taxon>
        <taxon>Neoptera</taxon>
        <taxon>Polyneoptera</taxon>
        <taxon>Phasmatodea</taxon>
        <taxon>Verophasmatodea</taxon>
        <taxon>Anareolatae</taxon>
        <taxon>Phasmatidae</taxon>
        <taxon>Eurycanthinae</taxon>
        <taxon>Dryococelus</taxon>
    </lineage>
</organism>
<dbReference type="EMBL" id="JARBHB010000004">
    <property type="protein sequence ID" value="KAJ8886070.1"/>
    <property type="molecule type" value="Genomic_DNA"/>
</dbReference>
<feature type="compositionally biased region" description="Basic and acidic residues" evidence="1">
    <location>
        <begin position="35"/>
        <end position="46"/>
    </location>
</feature>